<dbReference type="EMBL" id="JAWDJX010000014">
    <property type="protein sequence ID" value="KAK3053971.1"/>
    <property type="molecule type" value="Genomic_DNA"/>
</dbReference>
<dbReference type="Proteomes" id="UP001271007">
    <property type="component" value="Unassembled WGS sequence"/>
</dbReference>
<keyword evidence="2" id="KW-1185">Reference proteome</keyword>
<protein>
    <submittedName>
        <fullName evidence="1">Uncharacterized protein</fullName>
    </submittedName>
</protein>
<dbReference type="AlphaFoldDB" id="A0AAJ0DNR2"/>
<reference evidence="1" key="1">
    <citation type="submission" date="2023-04" db="EMBL/GenBank/DDBJ databases">
        <title>Black Yeasts Isolated from many extreme environments.</title>
        <authorList>
            <person name="Coleine C."/>
            <person name="Stajich J.E."/>
            <person name="Selbmann L."/>
        </authorList>
    </citation>
    <scope>NUCLEOTIDE SEQUENCE</scope>
    <source>
        <strain evidence="1">CCFEE 5312</strain>
    </source>
</reference>
<evidence type="ECO:0000313" key="2">
    <source>
        <dbReference type="Proteomes" id="UP001271007"/>
    </source>
</evidence>
<proteinExistence type="predicted"/>
<evidence type="ECO:0000313" key="1">
    <source>
        <dbReference type="EMBL" id="KAK3053971.1"/>
    </source>
</evidence>
<accession>A0AAJ0DNR2</accession>
<comment type="caution">
    <text evidence="1">The sequence shown here is derived from an EMBL/GenBank/DDBJ whole genome shotgun (WGS) entry which is preliminary data.</text>
</comment>
<sequence>MVELSFEETNRYAILGREQSGFELLEMFGAANVQLRRAKELKLLDIEFNASSSTAQRQRFVRAELDDANLREQLQNALDYMASVVDRSGKPRVPGLASDLTLLRNLFAYLVRVAVRVAEQKDLMDTEGIDFLFDEYRVTVAGPEPRWSRASPVQGLELRLRPDLLRLARCGDKVPLPYPHRL</sequence>
<name>A0AAJ0DNR2_9PEZI</name>
<organism evidence="1 2">
    <name type="scientific">Extremus antarcticus</name>
    <dbReference type="NCBI Taxonomy" id="702011"/>
    <lineage>
        <taxon>Eukaryota</taxon>
        <taxon>Fungi</taxon>
        <taxon>Dikarya</taxon>
        <taxon>Ascomycota</taxon>
        <taxon>Pezizomycotina</taxon>
        <taxon>Dothideomycetes</taxon>
        <taxon>Dothideomycetidae</taxon>
        <taxon>Mycosphaerellales</taxon>
        <taxon>Extremaceae</taxon>
        <taxon>Extremus</taxon>
    </lineage>
</organism>
<gene>
    <name evidence="1" type="ORF">LTR09_005251</name>
</gene>